<dbReference type="InterPro" id="IPR020598">
    <property type="entry name" value="rRNA_Ade_methylase_Trfase_N"/>
</dbReference>
<dbReference type="Proteomes" id="UP001501116">
    <property type="component" value="Unassembled WGS sequence"/>
</dbReference>
<feature type="domain" description="Ribosomal RNA adenine methylase transferase N-terminal" evidence="6">
    <location>
        <begin position="21"/>
        <end position="186"/>
    </location>
</feature>
<evidence type="ECO:0000256" key="2">
    <source>
        <dbReference type="ARBA" id="ARBA00022679"/>
    </source>
</evidence>
<keyword evidence="8" id="KW-1185">Reference proteome</keyword>
<feature type="binding site" evidence="5">
    <location>
        <position position="41"/>
    </location>
    <ligand>
        <name>S-adenosyl-L-methionine</name>
        <dbReference type="ChEBI" id="CHEBI:59789"/>
    </ligand>
</feature>
<comment type="similarity">
    <text evidence="5">Belongs to the class I-like SAM-binding methyltransferase superfamily. rRNA adenine N(6)-methyltransferase family.</text>
</comment>
<dbReference type="InterPro" id="IPR001737">
    <property type="entry name" value="KsgA/Erm"/>
</dbReference>
<dbReference type="RefSeq" id="WP_344430425.1">
    <property type="nucleotide sequence ID" value="NZ_BAAANN010000048.1"/>
</dbReference>
<evidence type="ECO:0000313" key="8">
    <source>
        <dbReference type="Proteomes" id="UP001501116"/>
    </source>
</evidence>
<evidence type="ECO:0000256" key="5">
    <source>
        <dbReference type="PROSITE-ProRule" id="PRU01026"/>
    </source>
</evidence>
<dbReference type="SMART" id="SM00650">
    <property type="entry name" value="rADc"/>
    <property type="match status" value="1"/>
</dbReference>
<keyword evidence="1 5" id="KW-0489">Methyltransferase</keyword>
<dbReference type="InterPro" id="IPR029063">
    <property type="entry name" value="SAM-dependent_MTases_sf"/>
</dbReference>
<dbReference type="PANTHER" id="PTHR11727:SF7">
    <property type="entry name" value="DIMETHYLADENOSINE TRANSFERASE-RELATED"/>
    <property type="match status" value="1"/>
</dbReference>
<dbReference type="Gene3D" id="1.10.8.100">
    <property type="entry name" value="Ribosomal RNA adenine dimethylase-like, domain 2"/>
    <property type="match status" value="1"/>
</dbReference>
<feature type="binding site" evidence="5">
    <location>
        <position position="62"/>
    </location>
    <ligand>
        <name>S-adenosyl-L-methionine</name>
        <dbReference type="ChEBI" id="CHEBI:59789"/>
    </ligand>
</feature>
<name>A0ABN2SKC1_9PSEU</name>
<gene>
    <name evidence="7" type="ORF">GCM10009754_77940</name>
</gene>
<evidence type="ECO:0000256" key="1">
    <source>
        <dbReference type="ARBA" id="ARBA00022603"/>
    </source>
</evidence>
<accession>A0ABN2SKC1</accession>
<keyword evidence="4 5" id="KW-0694">RNA-binding</keyword>
<evidence type="ECO:0000259" key="6">
    <source>
        <dbReference type="SMART" id="SM00650"/>
    </source>
</evidence>
<dbReference type="InterPro" id="IPR020596">
    <property type="entry name" value="rRNA_Ade_Mease_Trfase_CS"/>
</dbReference>
<dbReference type="Gene3D" id="3.40.50.150">
    <property type="entry name" value="Vaccinia Virus protein VP39"/>
    <property type="match status" value="1"/>
</dbReference>
<reference evidence="7 8" key="1">
    <citation type="journal article" date="2019" name="Int. J. Syst. Evol. Microbiol.">
        <title>The Global Catalogue of Microorganisms (GCM) 10K type strain sequencing project: providing services to taxonomists for standard genome sequencing and annotation.</title>
        <authorList>
            <consortium name="The Broad Institute Genomics Platform"/>
            <consortium name="The Broad Institute Genome Sequencing Center for Infectious Disease"/>
            <person name="Wu L."/>
            <person name="Ma J."/>
        </authorList>
    </citation>
    <scope>NUCLEOTIDE SEQUENCE [LARGE SCALE GENOMIC DNA]</scope>
    <source>
        <strain evidence="7 8">JCM 14545</strain>
    </source>
</reference>
<evidence type="ECO:0000313" key="7">
    <source>
        <dbReference type="EMBL" id="GAA1988265.1"/>
    </source>
</evidence>
<dbReference type="PANTHER" id="PTHR11727">
    <property type="entry name" value="DIMETHYLADENOSINE TRANSFERASE"/>
    <property type="match status" value="1"/>
</dbReference>
<protein>
    <recommendedName>
        <fullName evidence="6">Ribosomal RNA adenine methylase transferase N-terminal domain-containing protein</fullName>
    </recommendedName>
</protein>
<dbReference type="CDD" id="cd02440">
    <property type="entry name" value="AdoMet_MTases"/>
    <property type="match status" value="1"/>
</dbReference>
<proteinExistence type="inferred from homology"/>
<feature type="binding site" evidence="5">
    <location>
        <position position="14"/>
    </location>
    <ligand>
        <name>S-adenosyl-L-methionine</name>
        <dbReference type="ChEBI" id="CHEBI:59789"/>
    </ligand>
</feature>
<dbReference type="PROSITE" id="PS51689">
    <property type="entry name" value="SAM_RNA_A_N6_MT"/>
    <property type="match status" value="1"/>
</dbReference>
<dbReference type="PROSITE" id="PS01131">
    <property type="entry name" value="RRNA_A_DIMETH"/>
    <property type="match status" value="1"/>
</dbReference>
<keyword evidence="2 5" id="KW-0808">Transferase</keyword>
<feature type="binding site" evidence="5">
    <location>
        <position position="16"/>
    </location>
    <ligand>
        <name>S-adenosyl-L-methionine</name>
        <dbReference type="ChEBI" id="CHEBI:59789"/>
    </ligand>
</feature>
<dbReference type="InterPro" id="IPR023165">
    <property type="entry name" value="rRNA_Ade_diMease-like_C"/>
</dbReference>
<dbReference type="SUPFAM" id="SSF53335">
    <property type="entry name" value="S-adenosyl-L-methionine-dependent methyltransferases"/>
    <property type="match status" value="1"/>
</dbReference>
<comment type="caution">
    <text evidence="7">The sequence shown here is derived from an EMBL/GenBank/DDBJ whole genome shotgun (WGS) entry which is preliminary data.</text>
</comment>
<evidence type="ECO:0000256" key="4">
    <source>
        <dbReference type="ARBA" id="ARBA00022884"/>
    </source>
</evidence>
<feature type="binding site" evidence="5">
    <location>
        <position position="103"/>
    </location>
    <ligand>
        <name>S-adenosyl-L-methionine</name>
        <dbReference type="ChEBI" id="CHEBI:59789"/>
    </ligand>
</feature>
<keyword evidence="3 5" id="KW-0949">S-adenosyl-L-methionine</keyword>
<evidence type="ECO:0000256" key="3">
    <source>
        <dbReference type="ARBA" id="ARBA00022691"/>
    </source>
</evidence>
<dbReference type="EMBL" id="BAAANN010000048">
    <property type="protein sequence ID" value="GAA1988265.1"/>
    <property type="molecule type" value="Genomic_DNA"/>
</dbReference>
<sequence length="271" mass="29771">MPSKGSRRNPSGVHFLADRRIVDGLIESCPVGDGDLVLELGAGQGAITVPLTRTGAEVIAVERDPEFVRRLRARTDGAARLRVVTADIRTFPLPAQRFSVIASIPYAISTTVLRRLLTPHRTALDRAALVVEWGFAKRVSAAVPRTAELAWWAARFTIRLRNRVPARCFSPAPRVDSAHLVVERAATGGRRFDRALWTLLDASYRAPSAPLRQSAGRVLPYRNPHRVLRAAGLDPDARADTVRPGGWADLARRLAVDDTIAWPPLPKAIRE</sequence>
<feature type="binding site" evidence="5">
    <location>
        <position position="87"/>
    </location>
    <ligand>
        <name>S-adenosyl-L-methionine</name>
        <dbReference type="ChEBI" id="CHEBI:59789"/>
    </ligand>
</feature>
<dbReference type="Pfam" id="PF00398">
    <property type="entry name" value="RrnaAD"/>
    <property type="match status" value="1"/>
</dbReference>
<organism evidence="7 8">
    <name type="scientific">Amycolatopsis minnesotensis</name>
    <dbReference type="NCBI Taxonomy" id="337894"/>
    <lineage>
        <taxon>Bacteria</taxon>
        <taxon>Bacillati</taxon>
        <taxon>Actinomycetota</taxon>
        <taxon>Actinomycetes</taxon>
        <taxon>Pseudonocardiales</taxon>
        <taxon>Pseudonocardiaceae</taxon>
        <taxon>Amycolatopsis</taxon>
    </lineage>
</organism>